<sequence length="474" mass="50601">MATAAWMAGSAGVLFECYLECERSGRLFAATGSTVLGGDHLRQFNYLHAVFDVSHLALGGSTVFRSSIDAFGAEVLAESESTAGLYAALLKQPGVAAPAGILVGPPAPGGPDGKTDLRPYLYPEIFFPRMLGFAEAPASPESVGLPAGLEVRRLSPEGGYAEVTAALAERWKAEARGVAFGDPAMIRSLIPKLCRERRLALYAPTKWLPASQVKVAPYPESKSPLADRAAELAVELGDRVIVGRQTGDGDIFEWSKRGVSVQIMDPNRPAFPVVETAPQRWAARDADLLAGEPDDRTLRQWADEGRVLATLVWHSGEVAHTEAMLNLIDLAGRTGLKMGLGVHAARYATAPQDWELLAVPRERGGARGLIEPVLHSGGLGVMAECSFPPGMLEDNCRRALAAIREVAGEAGAPRGYYAFMDADLATLSPARPELYAAVRRAGLGYFISSAMPGLNRVIARDGDFVVLNQTPRCV</sequence>
<evidence type="ECO:0000313" key="1">
    <source>
        <dbReference type="EMBL" id="EFK96521.1"/>
    </source>
</evidence>
<comment type="caution">
    <text evidence="1">The sequence shown here is derived from an EMBL/GenBank/DDBJ whole genome shotgun (WGS) entry which is preliminary data.</text>
</comment>
<dbReference type="AlphaFoldDB" id="D9PIU2"/>
<dbReference type="EMBL" id="ADZX01000456">
    <property type="protein sequence ID" value="EFK96521.1"/>
    <property type="molecule type" value="Genomic_DNA"/>
</dbReference>
<accession>D9PIU2</accession>
<proteinExistence type="predicted"/>
<organism evidence="1">
    <name type="scientific">sediment metagenome</name>
    <dbReference type="NCBI Taxonomy" id="749907"/>
    <lineage>
        <taxon>unclassified sequences</taxon>
        <taxon>metagenomes</taxon>
        <taxon>ecological metagenomes</taxon>
    </lineage>
</organism>
<name>D9PIU2_9ZZZZ</name>
<reference evidence="1" key="2">
    <citation type="journal article" date="2011" name="Microb. Ecol.">
        <title>Taxonomic and Functional Metagenomic Profiling of the Microbial Community in the Anoxic Sediment of a Sub-saline Shallow Lake (Laguna de Carrizo, Central Spain).</title>
        <authorList>
            <person name="Ferrer M."/>
            <person name="Guazzaroni M.E."/>
            <person name="Richter M."/>
            <person name="Garcia-Salamanca A."/>
            <person name="Yarza P."/>
            <person name="Suarez-Suarez A."/>
            <person name="Solano J."/>
            <person name="Alcaide M."/>
            <person name="van Dillewijn P."/>
            <person name="Molina-Henares M.A."/>
            <person name="Lopez-Cortes N."/>
            <person name="Al-Ramahi Y."/>
            <person name="Guerrero C."/>
            <person name="Acosta A."/>
            <person name="de Eugenio L.I."/>
            <person name="Martinez V."/>
            <person name="Marques S."/>
            <person name="Rojo F."/>
            <person name="Santero E."/>
            <person name="Genilloud O."/>
            <person name="Perez-Perez J."/>
            <person name="Rossello-Mora R."/>
            <person name="Ramos J.L."/>
        </authorList>
    </citation>
    <scope>NUCLEOTIDE SEQUENCE</scope>
</reference>
<feature type="non-terminal residue" evidence="1">
    <location>
        <position position="474"/>
    </location>
</feature>
<gene>
    <name evidence="1" type="ORF">LDC_1450</name>
</gene>
<reference evidence="1" key="1">
    <citation type="submission" date="2010-07" db="EMBL/GenBank/DDBJ databases">
        <authorList>
            <consortium name="CONSOLIDER consortium CSD2007-00005"/>
            <person name="Guazzaroni M.-E."/>
            <person name="Richter M."/>
            <person name="Garcia-Salamanca A."/>
            <person name="Yarza P."/>
            <person name="Ferrer M."/>
        </authorList>
    </citation>
    <scope>NUCLEOTIDE SEQUENCE</scope>
</reference>
<protein>
    <submittedName>
        <fullName evidence="1">Uncharacterized protein</fullName>
    </submittedName>
</protein>